<comment type="similarity">
    <text evidence="1">Belongs to the bacterial sugar transferase family.</text>
</comment>
<evidence type="ECO:0000313" key="5">
    <source>
        <dbReference type="Proteomes" id="UP001290861"/>
    </source>
</evidence>
<dbReference type="PANTHER" id="PTHR30576:SF10">
    <property type="entry name" value="SLL5057 PROTEIN"/>
    <property type="match status" value="1"/>
</dbReference>
<keyword evidence="2" id="KW-0812">Transmembrane</keyword>
<protein>
    <submittedName>
        <fullName evidence="4">Sugar transferase</fullName>
        <ecNumber evidence="4">2.7.8.-</ecNumber>
    </submittedName>
</protein>
<evidence type="ECO:0000313" key="4">
    <source>
        <dbReference type="EMBL" id="MDZ8117139.1"/>
    </source>
</evidence>
<feature type="transmembrane region" description="Helical" evidence="2">
    <location>
        <begin position="59"/>
        <end position="78"/>
    </location>
</feature>
<dbReference type="InterPro" id="IPR003362">
    <property type="entry name" value="Bact_transf"/>
</dbReference>
<dbReference type="PANTHER" id="PTHR30576">
    <property type="entry name" value="COLANIC BIOSYNTHESIS UDP-GLUCOSE LIPID CARRIER TRANSFERASE"/>
    <property type="match status" value="1"/>
</dbReference>
<feature type="domain" description="Bacterial sugar transferase" evidence="3">
    <location>
        <begin position="50"/>
        <end position="238"/>
    </location>
</feature>
<dbReference type="EC" id="2.7.8.-" evidence="4"/>
<evidence type="ECO:0000256" key="1">
    <source>
        <dbReference type="ARBA" id="ARBA00006464"/>
    </source>
</evidence>
<reference evidence="4 5" key="1">
    <citation type="journal article" date="2024" name="Appl. Environ. Microbiol.">
        <title>Pontiella agarivorans sp. nov., a novel marine anaerobic bacterium capable of degrading macroalgal polysaccharides and fixing nitrogen.</title>
        <authorList>
            <person name="Liu N."/>
            <person name="Kivenson V."/>
            <person name="Peng X."/>
            <person name="Cui Z."/>
            <person name="Lankiewicz T.S."/>
            <person name="Gosselin K.M."/>
            <person name="English C.J."/>
            <person name="Blair E.M."/>
            <person name="O'Malley M.A."/>
            <person name="Valentine D.L."/>
        </authorList>
    </citation>
    <scope>NUCLEOTIDE SEQUENCE [LARGE SCALE GENOMIC DNA]</scope>
    <source>
        <strain evidence="4 5">NLcol2</strain>
    </source>
</reference>
<accession>A0ABU5MSG1</accession>
<sequence>MERPVYRARRELFDRMDIPITKADAHILKFKQRSRLLVWEGMLRSLLVVKRAVDILGSIVAILVLMPVFFLVSLCILVEDGFPVIYMQKRVGLNGREFRFYKFRTMVRNADELRQELENQNESGNSVTFKMKNDPRILKGGRFLRRSSLDEIPQFFNVLIGDLSLVGPRPPLPEEVRKYTLAERKRLHVKPGLTCLWQIGGRADVPFNEQVGLDMQYIQSQSLFKDVIIMLKTIPAVLFGRGAY</sequence>
<comment type="caution">
    <text evidence="4">The sequence shown here is derived from an EMBL/GenBank/DDBJ whole genome shotgun (WGS) entry which is preliminary data.</text>
</comment>
<keyword evidence="5" id="KW-1185">Reference proteome</keyword>
<keyword evidence="4" id="KW-0808">Transferase</keyword>
<dbReference type="Proteomes" id="UP001290861">
    <property type="component" value="Unassembled WGS sequence"/>
</dbReference>
<dbReference type="EMBL" id="JARVCO010000002">
    <property type="protein sequence ID" value="MDZ8117139.1"/>
    <property type="molecule type" value="Genomic_DNA"/>
</dbReference>
<evidence type="ECO:0000259" key="3">
    <source>
        <dbReference type="Pfam" id="PF02397"/>
    </source>
</evidence>
<dbReference type="RefSeq" id="WP_322606944.1">
    <property type="nucleotide sequence ID" value="NZ_JARVCO010000002.1"/>
</dbReference>
<keyword evidence="2" id="KW-0472">Membrane</keyword>
<gene>
    <name evidence="4" type="ORF">P9H32_00745</name>
</gene>
<organism evidence="4 5">
    <name type="scientific">Pontiella agarivorans</name>
    <dbReference type="NCBI Taxonomy" id="3038953"/>
    <lineage>
        <taxon>Bacteria</taxon>
        <taxon>Pseudomonadati</taxon>
        <taxon>Kiritimatiellota</taxon>
        <taxon>Kiritimatiellia</taxon>
        <taxon>Kiritimatiellales</taxon>
        <taxon>Pontiellaceae</taxon>
        <taxon>Pontiella</taxon>
    </lineage>
</organism>
<dbReference type="Pfam" id="PF02397">
    <property type="entry name" value="Bac_transf"/>
    <property type="match status" value="1"/>
</dbReference>
<name>A0ABU5MSG1_9BACT</name>
<proteinExistence type="inferred from homology"/>
<keyword evidence="2" id="KW-1133">Transmembrane helix</keyword>
<evidence type="ECO:0000256" key="2">
    <source>
        <dbReference type="SAM" id="Phobius"/>
    </source>
</evidence>
<dbReference type="GO" id="GO:0016740">
    <property type="term" value="F:transferase activity"/>
    <property type="evidence" value="ECO:0007669"/>
    <property type="project" value="UniProtKB-KW"/>
</dbReference>